<dbReference type="AlphaFoldDB" id="A0A4Z1H5A8"/>
<evidence type="ECO:0000313" key="2">
    <source>
        <dbReference type="EMBL" id="TGO44364.1"/>
    </source>
</evidence>
<sequence>MPKNRGPKSNANRRNRATRRTDRLAHVTPHTMINYAASPAALSIELDFCTPRSVAEEKEIFDELVEIIPQSVLQ</sequence>
<gene>
    <name evidence="2" type="ORF">BCON_0536g00100</name>
</gene>
<proteinExistence type="predicted"/>
<accession>A0A4Z1H5A8</accession>
<keyword evidence="3" id="KW-1185">Reference proteome</keyword>
<dbReference type="Proteomes" id="UP000297527">
    <property type="component" value="Unassembled WGS sequence"/>
</dbReference>
<dbReference type="EMBL" id="PQXN01000534">
    <property type="protein sequence ID" value="TGO44364.1"/>
    <property type="molecule type" value="Genomic_DNA"/>
</dbReference>
<reference evidence="2 3" key="1">
    <citation type="submission" date="2017-12" db="EMBL/GenBank/DDBJ databases">
        <title>Comparative genomics of Botrytis spp.</title>
        <authorList>
            <person name="Valero-Jimenez C.A."/>
            <person name="Tapia P."/>
            <person name="Veloso J."/>
            <person name="Silva-Moreno E."/>
            <person name="Staats M."/>
            <person name="Valdes J.H."/>
            <person name="Van Kan J.A.L."/>
        </authorList>
    </citation>
    <scope>NUCLEOTIDE SEQUENCE [LARGE SCALE GENOMIC DNA]</scope>
    <source>
        <strain evidence="2 3">MUCL11595</strain>
    </source>
</reference>
<protein>
    <submittedName>
        <fullName evidence="2">Uncharacterized protein</fullName>
    </submittedName>
</protein>
<feature type="region of interest" description="Disordered" evidence="1">
    <location>
        <begin position="1"/>
        <end position="23"/>
    </location>
</feature>
<dbReference type="OrthoDB" id="3521531at2759"/>
<comment type="caution">
    <text evidence="2">The sequence shown here is derived from an EMBL/GenBank/DDBJ whole genome shotgun (WGS) entry which is preliminary data.</text>
</comment>
<evidence type="ECO:0000256" key="1">
    <source>
        <dbReference type="SAM" id="MobiDB-lite"/>
    </source>
</evidence>
<name>A0A4Z1H5A8_9HELO</name>
<organism evidence="2 3">
    <name type="scientific">Botryotinia convoluta</name>
    <dbReference type="NCBI Taxonomy" id="54673"/>
    <lineage>
        <taxon>Eukaryota</taxon>
        <taxon>Fungi</taxon>
        <taxon>Dikarya</taxon>
        <taxon>Ascomycota</taxon>
        <taxon>Pezizomycotina</taxon>
        <taxon>Leotiomycetes</taxon>
        <taxon>Helotiales</taxon>
        <taxon>Sclerotiniaceae</taxon>
        <taxon>Botryotinia</taxon>
    </lineage>
</organism>
<evidence type="ECO:0000313" key="3">
    <source>
        <dbReference type="Proteomes" id="UP000297527"/>
    </source>
</evidence>